<sequence>MSSGLGRRALGGAGATLLWQGVRLGLLAISIVVLARLLDPRDYGYLAMVTAVIGLGELLRDMGLSMAAVQAKTLSASEKSNLFWLNSGIGLVLAVVVFASSWGIALIYDEPALVAITQMLSVTFLLNGIAAQYKAQINRDMRFMTLGVTEALPQAIALVLAIVLAVNGFGYWALVAQALAVAVLALALDMMLARWHPSLPSRNTSIRRFLRFGGALAGTQGIAYAAKNIDTVALGVLFGSSVVGLYSRAFQLVVLPLNQLTAPLSRVAVPVLSRIQDDRARFIDYIRTGQHFTVTLATVFYAALVGFAEPIVLLVLGERWLAVAPILQALALVGVFRALGQVPYWIFVSLGLTGKQLKIYLVTQPIVVVSILVGAPWGPVGVGIGGSVGYFLFWIIQMWWAGRTSGLPAWSLTRSGLLTVLVTGVPVAAAGYVSTVIFAGPTALAIGVTVAVVWVVAINLLIPANRRRLRTVEALVRKR</sequence>
<name>A0A147EX68_MICTE</name>
<dbReference type="AlphaFoldDB" id="A0A147EX68"/>
<dbReference type="GO" id="GO:0005886">
    <property type="term" value="C:plasma membrane"/>
    <property type="evidence" value="ECO:0007669"/>
    <property type="project" value="UniProtKB-SubCell"/>
</dbReference>
<evidence type="ECO:0000313" key="8">
    <source>
        <dbReference type="EMBL" id="KTR94095.1"/>
    </source>
</evidence>
<dbReference type="EMBL" id="LDRT01000065">
    <property type="protein sequence ID" value="KTR94095.1"/>
    <property type="molecule type" value="Genomic_DNA"/>
</dbReference>
<feature type="transmembrane region" description="Helical" evidence="7">
    <location>
        <begin position="111"/>
        <end position="131"/>
    </location>
</feature>
<dbReference type="OrthoDB" id="9770347at2"/>
<dbReference type="RefSeq" id="WP_058623981.1">
    <property type="nucleotide sequence ID" value="NZ_LDRT01000065.1"/>
</dbReference>
<evidence type="ECO:0000256" key="3">
    <source>
        <dbReference type="ARBA" id="ARBA00022475"/>
    </source>
</evidence>
<evidence type="ECO:0000313" key="9">
    <source>
        <dbReference type="Proteomes" id="UP000075025"/>
    </source>
</evidence>
<keyword evidence="3" id="KW-1003">Cell membrane</keyword>
<feature type="transmembrane region" description="Helical" evidence="7">
    <location>
        <begin position="443"/>
        <end position="462"/>
    </location>
</feature>
<dbReference type="Pfam" id="PF13440">
    <property type="entry name" value="Polysacc_synt_3"/>
    <property type="match status" value="1"/>
</dbReference>
<proteinExistence type="inferred from homology"/>
<comment type="subcellular location">
    <subcellularLocation>
        <location evidence="1">Cell membrane</location>
        <topology evidence="1">Multi-pass membrane protein</topology>
    </subcellularLocation>
</comment>
<comment type="caution">
    <text evidence="8">The sequence shown here is derived from an EMBL/GenBank/DDBJ whole genome shotgun (WGS) entry which is preliminary data.</text>
</comment>
<feature type="transmembrane region" description="Helical" evidence="7">
    <location>
        <begin position="414"/>
        <end position="437"/>
    </location>
</feature>
<feature type="transmembrane region" description="Helical" evidence="7">
    <location>
        <begin position="12"/>
        <end position="37"/>
    </location>
</feature>
<dbReference type="PANTHER" id="PTHR30250:SF10">
    <property type="entry name" value="LIPOPOLYSACCHARIDE BIOSYNTHESIS PROTEIN WZXC"/>
    <property type="match status" value="1"/>
</dbReference>
<evidence type="ECO:0000256" key="7">
    <source>
        <dbReference type="SAM" id="Phobius"/>
    </source>
</evidence>
<comment type="similarity">
    <text evidence="2">Belongs to the polysaccharide synthase family.</text>
</comment>
<evidence type="ECO:0000256" key="6">
    <source>
        <dbReference type="ARBA" id="ARBA00023136"/>
    </source>
</evidence>
<protein>
    <recommendedName>
        <fullName evidence="10">Lipopolysaccharide biosynthesis protein</fullName>
    </recommendedName>
</protein>
<feature type="transmembrane region" description="Helical" evidence="7">
    <location>
        <begin position="143"/>
        <end position="163"/>
    </location>
</feature>
<evidence type="ECO:0008006" key="10">
    <source>
        <dbReference type="Google" id="ProtNLM"/>
    </source>
</evidence>
<feature type="transmembrane region" description="Helical" evidence="7">
    <location>
        <begin position="81"/>
        <end position="105"/>
    </location>
</feature>
<keyword evidence="4 7" id="KW-0812">Transmembrane</keyword>
<evidence type="ECO:0000256" key="4">
    <source>
        <dbReference type="ARBA" id="ARBA00022692"/>
    </source>
</evidence>
<dbReference type="PANTHER" id="PTHR30250">
    <property type="entry name" value="PST FAMILY PREDICTED COLANIC ACID TRANSPORTER"/>
    <property type="match status" value="1"/>
</dbReference>
<dbReference type="PATRIC" id="fig|2033.6.peg.3221"/>
<feature type="transmembrane region" description="Helical" evidence="7">
    <location>
        <begin position="322"/>
        <end position="347"/>
    </location>
</feature>
<organism evidence="8 9">
    <name type="scientific">Microbacterium testaceum</name>
    <name type="common">Aureobacterium testaceum</name>
    <name type="synonym">Brevibacterium testaceum</name>
    <dbReference type="NCBI Taxonomy" id="2033"/>
    <lineage>
        <taxon>Bacteria</taxon>
        <taxon>Bacillati</taxon>
        <taxon>Actinomycetota</taxon>
        <taxon>Actinomycetes</taxon>
        <taxon>Micrococcales</taxon>
        <taxon>Microbacteriaceae</taxon>
        <taxon>Microbacterium</taxon>
    </lineage>
</organism>
<dbReference type="Proteomes" id="UP000075025">
    <property type="component" value="Unassembled WGS sequence"/>
</dbReference>
<feature type="transmembrane region" description="Helical" evidence="7">
    <location>
        <begin position="359"/>
        <end position="378"/>
    </location>
</feature>
<feature type="transmembrane region" description="Helical" evidence="7">
    <location>
        <begin position="232"/>
        <end position="257"/>
    </location>
</feature>
<evidence type="ECO:0000256" key="2">
    <source>
        <dbReference type="ARBA" id="ARBA00007430"/>
    </source>
</evidence>
<dbReference type="CDD" id="cd13127">
    <property type="entry name" value="MATE_tuaB_like"/>
    <property type="match status" value="1"/>
</dbReference>
<evidence type="ECO:0000256" key="5">
    <source>
        <dbReference type="ARBA" id="ARBA00022989"/>
    </source>
</evidence>
<feature type="transmembrane region" description="Helical" evidence="7">
    <location>
        <begin position="292"/>
        <end position="316"/>
    </location>
</feature>
<evidence type="ECO:0000256" key="1">
    <source>
        <dbReference type="ARBA" id="ARBA00004651"/>
    </source>
</evidence>
<reference evidence="8 9" key="1">
    <citation type="journal article" date="2016" name="Front. Microbiol.">
        <title>Genomic Resource of Rice Seed Associated Bacteria.</title>
        <authorList>
            <person name="Midha S."/>
            <person name="Bansal K."/>
            <person name="Sharma S."/>
            <person name="Kumar N."/>
            <person name="Patil P.P."/>
            <person name="Chaudhry V."/>
            <person name="Patil P.B."/>
        </authorList>
    </citation>
    <scope>NUCLEOTIDE SEQUENCE [LARGE SCALE GENOMIC DNA]</scope>
    <source>
        <strain evidence="8 9">NS220</strain>
    </source>
</reference>
<dbReference type="InterPro" id="IPR050833">
    <property type="entry name" value="Poly_Biosynth_Transport"/>
</dbReference>
<feature type="transmembrane region" description="Helical" evidence="7">
    <location>
        <begin position="169"/>
        <end position="188"/>
    </location>
</feature>
<keyword evidence="6 7" id="KW-0472">Membrane</keyword>
<accession>A0A147EX68</accession>
<gene>
    <name evidence="8" type="ORF">NS220_10410</name>
</gene>
<keyword evidence="5 7" id="KW-1133">Transmembrane helix</keyword>